<evidence type="ECO:0000313" key="2">
    <source>
        <dbReference type="EMBL" id="MPV37371.1"/>
    </source>
</evidence>
<feature type="transmembrane region" description="Helical" evidence="1">
    <location>
        <begin position="23"/>
        <end position="41"/>
    </location>
</feature>
<organism evidence="2 3">
    <name type="scientific">Georgenia subflava</name>
    <dbReference type="NCBI Taxonomy" id="1622177"/>
    <lineage>
        <taxon>Bacteria</taxon>
        <taxon>Bacillati</taxon>
        <taxon>Actinomycetota</taxon>
        <taxon>Actinomycetes</taxon>
        <taxon>Micrococcales</taxon>
        <taxon>Bogoriellaceae</taxon>
        <taxon>Georgenia</taxon>
    </lineage>
</organism>
<dbReference type="OrthoDB" id="10018494at2"/>
<keyword evidence="1" id="KW-0812">Transmembrane</keyword>
<keyword evidence="1" id="KW-1133">Transmembrane helix</keyword>
<dbReference type="AlphaFoldDB" id="A0A6N7EIX0"/>
<keyword evidence="1" id="KW-0472">Membrane</keyword>
<dbReference type="EMBL" id="WHPC01000034">
    <property type="protein sequence ID" value="MPV37371.1"/>
    <property type="molecule type" value="Genomic_DNA"/>
</dbReference>
<evidence type="ECO:0000256" key="1">
    <source>
        <dbReference type="SAM" id="Phobius"/>
    </source>
</evidence>
<comment type="caution">
    <text evidence="2">The sequence shown here is derived from an EMBL/GenBank/DDBJ whole genome shotgun (WGS) entry which is preliminary data.</text>
</comment>
<protein>
    <submittedName>
        <fullName evidence="2">Uncharacterized protein</fullName>
    </submittedName>
</protein>
<proteinExistence type="predicted"/>
<gene>
    <name evidence="2" type="ORF">GB881_09990</name>
</gene>
<accession>A0A6N7EIX0</accession>
<keyword evidence="3" id="KW-1185">Reference proteome</keyword>
<dbReference type="RefSeq" id="WP_152193667.1">
    <property type="nucleotide sequence ID" value="NZ_VUKD01000001.1"/>
</dbReference>
<reference evidence="2 3" key="1">
    <citation type="submission" date="2019-10" db="EMBL/GenBank/DDBJ databases">
        <title>Georgenia wutianyii sp. nov. and Georgenia yuyongxinii sp. nov. isolated from plateau pika (Ochotona curzoniae) in the Qinghai-Tibet plateau of China.</title>
        <authorList>
            <person name="Tian Z."/>
        </authorList>
    </citation>
    <scope>NUCLEOTIDE SEQUENCE [LARGE SCALE GENOMIC DNA]</scope>
    <source>
        <strain evidence="2 3">JCM 19765</strain>
    </source>
</reference>
<evidence type="ECO:0000313" key="3">
    <source>
        <dbReference type="Proteomes" id="UP000437709"/>
    </source>
</evidence>
<sequence>MSLATGPAPALDGPARRSDRRPVILAALVLALALVAAVVLLPPRVGPGQLTQHGDALTLTALDTRQAYQVTGPDPGDAVALYTFVNDGRLPVTVRAAEPGDAVGDDALTVELMSYERERGVLGDATPSVRVAGGEGFAVRITQDWPACLHLEAGSGITRELVDLAVTRLGLTRTVTVPLDPVLHLVTMQDRTPSESCG</sequence>
<dbReference type="Proteomes" id="UP000437709">
    <property type="component" value="Unassembled WGS sequence"/>
</dbReference>
<name>A0A6N7EIX0_9MICO</name>